<evidence type="ECO:0000256" key="1">
    <source>
        <dbReference type="ARBA" id="ARBA00005417"/>
    </source>
</evidence>
<dbReference type="GO" id="GO:0015658">
    <property type="term" value="F:branched-chain amino acid transmembrane transporter activity"/>
    <property type="evidence" value="ECO:0007669"/>
    <property type="project" value="TreeGrafter"/>
</dbReference>
<keyword evidence="4 7" id="KW-0067">ATP-binding</keyword>
<dbReference type="AlphaFoldDB" id="V5BSH4"/>
<keyword evidence="8" id="KW-1185">Reference proteome</keyword>
<dbReference type="InterPro" id="IPR003593">
    <property type="entry name" value="AAA+_ATPase"/>
</dbReference>
<dbReference type="RefSeq" id="WP_023495765.1">
    <property type="nucleotide sequence ID" value="NZ_AYLO01000110.1"/>
</dbReference>
<keyword evidence="5" id="KW-0029">Amino-acid transport</keyword>
<sequence length="260" mass="28622">MLNIAGLNQFYGGSHTLWDVHFDMAAGSCVCLMGRNGVGKTTLLKCIMGLIAVRDGNINYDGAALSHAKPELRAELGIGYVPQGREIFPLLTVEENLKIGLRAVRKQGIKSIPEHIYDIFPVLKQMLKRRGGDLSGGQQQQLAIGRALVLNPKLLILDEPTEGIQPNIVSEIGDVIIRLNRTKGLPTQLLKVGDEAKDEIREGIVKIKNELGVTILLVEQKLPFARKVADQFYIMDRGRGVAAGKMAELNEDMVKRYLTV</sequence>
<dbReference type="CDD" id="cd03224">
    <property type="entry name" value="ABC_TM1139_LivF_branched"/>
    <property type="match status" value="1"/>
</dbReference>
<dbReference type="OrthoDB" id="9776369at2"/>
<proteinExistence type="inferred from homology"/>
<dbReference type="PANTHER" id="PTHR43820">
    <property type="entry name" value="HIGH-AFFINITY BRANCHED-CHAIN AMINO ACID TRANSPORT ATP-BINDING PROTEIN LIVF"/>
    <property type="match status" value="1"/>
</dbReference>
<dbReference type="PATRIC" id="fig|1116472.3.peg.3105"/>
<evidence type="ECO:0000256" key="3">
    <source>
        <dbReference type="ARBA" id="ARBA00022741"/>
    </source>
</evidence>
<evidence type="ECO:0000256" key="5">
    <source>
        <dbReference type="ARBA" id="ARBA00022970"/>
    </source>
</evidence>
<dbReference type="EMBL" id="AYLO01000110">
    <property type="protein sequence ID" value="ESS70819.1"/>
    <property type="molecule type" value="Genomic_DNA"/>
</dbReference>
<dbReference type="Pfam" id="PF00005">
    <property type="entry name" value="ABC_tran"/>
    <property type="match status" value="1"/>
</dbReference>
<comment type="similarity">
    <text evidence="1">Belongs to the ABC transporter superfamily.</text>
</comment>
<name>V5BSH4_9GAMM</name>
<dbReference type="InterPro" id="IPR052156">
    <property type="entry name" value="BCAA_Transport_ATP-bd_LivF"/>
</dbReference>
<dbReference type="PROSITE" id="PS50893">
    <property type="entry name" value="ABC_TRANSPORTER_2"/>
    <property type="match status" value="1"/>
</dbReference>
<evidence type="ECO:0000313" key="7">
    <source>
        <dbReference type="EMBL" id="ESS70819.1"/>
    </source>
</evidence>
<dbReference type="InterPro" id="IPR027417">
    <property type="entry name" value="P-loop_NTPase"/>
</dbReference>
<comment type="caution">
    <text evidence="7">The sequence shown here is derived from an EMBL/GenBank/DDBJ whole genome shotgun (WGS) entry which is preliminary data.</text>
</comment>
<dbReference type="GO" id="GO:0005524">
    <property type="term" value="F:ATP binding"/>
    <property type="evidence" value="ECO:0007669"/>
    <property type="project" value="UniProtKB-KW"/>
</dbReference>
<dbReference type="eggNOG" id="COG0410">
    <property type="taxonomic scope" value="Bacteria"/>
</dbReference>
<dbReference type="STRING" id="1116472.MGMO_118c00190"/>
<keyword evidence="3" id="KW-0547">Nucleotide-binding</keyword>
<dbReference type="InterPro" id="IPR003439">
    <property type="entry name" value="ABC_transporter-like_ATP-bd"/>
</dbReference>
<dbReference type="PANTHER" id="PTHR43820:SF5">
    <property type="entry name" value="HIGH-AFFINITY BRANCHED-CHAIN AMINO ACID TRANSPORT ATP-BINDING PROTEIN"/>
    <property type="match status" value="1"/>
</dbReference>
<dbReference type="Gene3D" id="3.40.50.300">
    <property type="entry name" value="P-loop containing nucleotide triphosphate hydrolases"/>
    <property type="match status" value="1"/>
</dbReference>
<evidence type="ECO:0000256" key="2">
    <source>
        <dbReference type="ARBA" id="ARBA00022448"/>
    </source>
</evidence>
<feature type="domain" description="ABC transporter" evidence="6">
    <location>
        <begin position="2"/>
        <end position="260"/>
    </location>
</feature>
<organism evidence="7 8">
    <name type="scientific">Methyloglobulus morosus KoM1</name>
    <dbReference type="NCBI Taxonomy" id="1116472"/>
    <lineage>
        <taxon>Bacteria</taxon>
        <taxon>Pseudomonadati</taxon>
        <taxon>Pseudomonadota</taxon>
        <taxon>Gammaproteobacteria</taxon>
        <taxon>Methylococcales</taxon>
        <taxon>Methylococcaceae</taxon>
        <taxon>Methyloglobulus</taxon>
    </lineage>
</organism>
<gene>
    <name evidence="7" type="primary">livF</name>
    <name evidence="7" type="ORF">MGMO_118c00190</name>
</gene>
<protein>
    <submittedName>
        <fullName evidence="7">Putative branched-chain amino acid transport ATP-binding protein LivF</fullName>
    </submittedName>
</protein>
<dbReference type="SUPFAM" id="SSF52540">
    <property type="entry name" value="P-loop containing nucleoside triphosphate hydrolases"/>
    <property type="match status" value="2"/>
</dbReference>
<evidence type="ECO:0000256" key="4">
    <source>
        <dbReference type="ARBA" id="ARBA00022840"/>
    </source>
</evidence>
<evidence type="ECO:0000259" key="6">
    <source>
        <dbReference type="PROSITE" id="PS50893"/>
    </source>
</evidence>
<accession>V5BSH4</accession>
<evidence type="ECO:0000313" key="8">
    <source>
        <dbReference type="Proteomes" id="UP000017842"/>
    </source>
</evidence>
<dbReference type="Proteomes" id="UP000017842">
    <property type="component" value="Unassembled WGS sequence"/>
</dbReference>
<reference evidence="7 8" key="1">
    <citation type="journal article" date="2013" name="Genome Announc.">
        <title>Draft Genome Sequence of the Methanotrophic Gammaproteobacterium Methyloglobulus morosus DSM 22980 Strain KoM1.</title>
        <authorList>
            <person name="Poehlein A."/>
            <person name="Deutzmann J.S."/>
            <person name="Daniel R."/>
            <person name="Simeonova D.D."/>
        </authorList>
    </citation>
    <scope>NUCLEOTIDE SEQUENCE [LARGE SCALE GENOMIC DNA]</scope>
    <source>
        <strain evidence="7 8">KoM1</strain>
    </source>
</reference>
<dbReference type="SMART" id="SM00382">
    <property type="entry name" value="AAA"/>
    <property type="match status" value="1"/>
</dbReference>
<dbReference type="GO" id="GO:0016887">
    <property type="term" value="F:ATP hydrolysis activity"/>
    <property type="evidence" value="ECO:0007669"/>
    <property type="project" value="InterPro"/>
</dbReference>
<dbReference type="GO" id="GO:0015807">
    <property type="term" value="P:L-amino acid transport"/>
    <property type="evidence" value="ECO:0007669"/>
    <property type="project" value="TreeGrafter"/>
</dbReference>
<keyword evidence="2" id="KW-0813">Transport</keyword>